<organism evidence="1 2">
    <name type="scientific">Cetraspora pellucida</name>
    <dbReference type="NCBI Taxonomy" id="1433469"/>
    <lineage>
        <taxon>Eukaryota</taxon>
        <taxon>Fungi</taxon>
        <taxon>Fungi incertae sedis</taxon>
        <taxon>Mucoromycota</taxon>
        <taxon>Glomeromycotina</taxon>
        <taxon>Glomeromycetes</taxon>
        <taxon>Diversisporales</taxon>
        <taxon>Gigasporaceae</taxon>
        <taxon>Cetraspora</taxon>
    </lineage>
</organism>
<evidence type="ECO:0000313" key="2">
    <source>
        <dbReference type="Proteomes" id="UP000789366"/>
    </source>
</evidence>
<name>A0ACA9N8L9_9GLOM</name>
<feature type="non-terminal residue" evidence="1">
    <location>
        <position position="102"/>
    </location>
</feature>
<gene>
    <name evidence="1" type="ORF">SPELUC_LOCUS8495</name>
</gene>
<keyword evidence="2" id="KW-1185">Reference proteome</keyword>
<accession>A0ACA9N8L9</accession>
<evidence type="ECO:0000313" key="1">
    <source>
        <dbReference type="EMBL" id="CAG8639103.1"/>
    </source>
</evidence>
<sequence length="102" mass="11679">MTQQMLKKRKLINIQVGDFVKVKVPRIDRFSIDYPTVLCKVLKKTDKDQYRLGCKFGIIRICYASSELKMLGTITCLELDEILSNQVSIYEAARLQSVGTMS</sequence>
<dbReference type="EMBL" id="CAJVPW010012830">
    <property type="protein sequence ID" value="CAG8639103.1"/>
    <property type="molecule type" value="Genomic_DNA"/>
</dbReference>
<protein>
    <submittedName>
        <fullName evidence="1">2544_t:CDS:1</fullName>
    </submittedName>
</protein>
<dbReference type="Proteomes" id="UP000789366">
    <property type="component" value="Unassembled WGS sequence"/>
</dbReference>
<proteinExistence type="predicted"/>
<reference evidence="1" key="1">
    <citation type="submission" date="2021-06" db="EMBL/GenBank/DDBJ databases">
        <authorList>
            <person name="Kallberg Y."/>
            <person name="Tangrot J."/>
            <person name="Rosling A."/>
        </authorList>
    </citation>
    <scope>NUCLEOTIDE SEQUENCE</scope>
    <source>
        <strain evidence="1">28 12/20/2015</strain>
    </source>
</reference>
<comment type="caution">
    <text evidence="1">The sequence shown here is derived from an EMBL/GenBank/DDBJ whole genome shotgun (WGS) entry which is preliminary data.</text>
</comment>